<evidence type="ECO:0000256" key="1">
    <source>
        <dbReference type="ARBA" id="ARBA00022737"/>
    </source>
</evidence>
<sequence>MSVACLRKSICSVIESAGTTDIVSELDNIFLNYESLGSDWCEEGDNVTPLMLACDKCNSEALIYLRNQMSAFTNYSQPTDLLIDAWGHPDEASSHGNRASHHALAAGFSEGLDLLENIWGFFEEESHGGRLRRYLSLLSQTNHNGDTPLMMACVNGRDDVVQCLLQRSVQLALSTRPADTKATVNETWQLLKDIFRMRNSEECTALNLASGHGHPGIVKILIEPHNIELNSNDESVEANLIFGEKKNTMADEANETNSTVHKLNPLAEVTFTDIDFCKKTLGDLDTRLKFKDRFKVAVIEKISLQRKNTNECLAMMEVELDRLATNAANELLLLENLSTTSIAIPIIFKGTSKRVKIKKRQRRNTRGKRGIDAGVPDSVVDATRSDSATGENCWDFVKNEPKTGEFSLQSSPFVTLQDGTLISKHQKSEFDSHIDILADKASFDNVITDESNINKEAKTFQRILTHSISKTDCEKAALMESLCLNPAMLLLSPHGMAVDMSPCQLDAIESILNHQLKATKEAQKIQRRLLKK</sequence>
<comment type="caution">
    <text evidence="4">The sequence shown here is derived from an EMBL/GenBank/DDBJ whole genome shotgun (WGS) entry which is preliminary data.</text>
</comment>
<dbReference type="PANTHER" id="PTHR24166">
    <property type="entry name" value="ROLLING PEBBLES, ISOFORM B"/>
    <property type="match status" value="1"/>
</dbReference>
<dbReference type="InterPro" id="IPR050889">
    <property type="entry name" value="Dendritic_Spine_Reg/Scaffold"/>
</dbReference>
<dbReference type="InterPro" id="IPR036770">
    <property type="entry name" value="Ankyrin_rpt-contain_sf"/>
</dbReference>
<keyword evidence="1" id="KW-0677">Repeat</keyword>
<dbReference type="PROSITE" id="PS50297">
    <property type="entry name" value="ANK_REP_REGION"/>
    <property type="match status" value="1"/>
</dbReference>
<feature type="repeat" description="ANK" evidence="3">
    <location>
        <begin position="144"/>
        <end position="176"/>
    </location>
</feature>
<reference evidence="4 5" key="1">
    <citation type="submission" date="2024-10" db="EMBL/GenBank/DDBJ databases">
        <title>Updated reference genomes for cyclostephanoid diatoms.</title>
        <authorList>
            <person name="Roberts W.R."/>
            <person name="Alverson A.J."/>
        </authorList>
    </citation>
    <scope>NUCLEOTIDE SEQUENCE [LARGE SCALE GENOMIC DNA]</scope>
    <source>
        <strain evidence="4 5">AJA228-03</strain>
    </source>
</reference>
<dbReference type="Gene3D" id="1.25.40.20">
    <property type="entry name" value="Ankyrin repeat-containing domain"/>
    <property type="match status" value="1"/>
</dbReference>
<protein>
    <recommendedName>
        <fullName evidence="6">ANK_REP_REGION domain-containing protein</fullName>
    </recommendedName>
</protein>
<evidence type="ECO:0000313" key="5">
    <source>
        <dbReference type="Proteomes" id="UP001530377"/>
    </source>
</evidence>
<proteinExistence type="predicted"/>
<dbReference type="EMBL" id="JALLPB020000002">
    <property type="protein sequence ID" value="KAL3827579.1"/>
    <property type="molecule type" value="Genomic_DNA"/>
</dbReference>
<dbReference type="AlphaFoldDB" id="A0ABD3SSJ4"/>
<dbReference type="SMART" id="SM00248">
    <property type="entry name" value="ANK"/>
    <property type="match status" value="3"/>
</dbReference>
<dbReference type="PANTHER" id="PTHR24166:SF48">
    <property type="entry name" value="PROTEIN VAPYRIN"/>
    <property type="match status" value="1"/>
</dbReference>
<keyword evidence="2 3" id="KW-0040">ANK repeat</keyword>
<evidence type="ECO:0000313" key="4">
    <source>
        <dbReference type="EMBL" id="KAL3827579.1"/>
    </source>
</evidence>
<dbReference type="PROSITE" id="PS50088">
    <property type="entry name" value="ANK_REPEAT"/>
    <property type="match status" value="1"/>
</dbReference>
<dbReference type="SUPFAM" id="SSF48403">
    <property type="entry name" value="Ankyrin repeat"/>
    <property type="match status" value="1"/>
</dbReference>
<name>A0ABD3SSJ4_9STRA</name>
<dbReference type="Pfam" id="PF12796">
    <property type="entry name" value="Ank_2"/>
    <property type="match status" value="1"/>
</dbReference>
<evidence type="ECO:0000256" key="3">
    <source>
        <dbReference type="PROSITE-ProRule" id="PRU00023"/>
    </source>
</evidence>
<keyword evidence="5" id="KW-1185">Reference proteome</keyword>
<organism evidence="4 5">
    <name type="scientific">Cyclostephanos tholiformis</name>
    <dbReference type="NCBI Taxonomy" id="382380"/>
    <lineage>
        <taxon>Eukaryota</taxon>
        <taxon>Sar</taxon>
        <taxon>Stramenopiles</taxon>
        <taxon>Ochrophyta</taxon>
        <taxon>Bacillariophyta</taxon>
        <taxon>Coscinodiscophyceae</taxon>
        <taxon>Thalassiosirophycidae</taxon>
        <taxon>Stephanodiscales</taxon>
        <taxon>Stephanodiscaceae</taxon>
        <taxon>Cyclostephanos</taxon>
    </lineage>
</organism>
<dbReference type="Proteomes" id="UP001530377">
    <property type="component" value="Unassembled WGS sequence"/>
</dbReference>
<accession>A0ABD3SSJ4</accession>
<dbReference type="InterPro" id="IPR002110">
    <property type="entry name" value="Ankyrin_rpt"/>
</dbReference>
<gene>
    <name evidence="4" type="ORF">ACHAXA_002076</name>
</gene>
<evidence type="ECO:0008006" key="6">
    <source>
        <dbReference type="Google" id="ProtNLM"/>
    </source>
</evidence>
<evidence type="ECO:0000256" key="2">
    <source>
        <dbReference type="ARBA" id="ARBA00023043"/>
    </source>
</evidence>